<proteinExistence type="predicted"/>
<evidence type="ECO:0000313" key="3">
    <source>
        <dbReference type="EMBL" id="WNZ26110.1"/>
    </source>
</evidence>
<feature type="compositionally biased region" description="Basic and acidic residues" evidence="1">
    <location>
        <begin position="7"/>
        <end position="28"/>
    </location>
</feature>
<name>A0AA96WJ49_9CYAN</name>
<evidence type="ECO:0000259" key="2">
    <source>
        <dbReference type="Pfam" id="PF00931"/>
    </source>
</evidence>
<gene>
    <name evidence="3" type="ORF">HJG54_26970</name>
</gene>
<reference evidence="3" key="1">
    <citation type="submission" date="2020-05" db="EMBL/GenBank/DDBJ databases">
        <authorList>
            <person name="Zhu T."/>
            <person name="Keshari N."/>
            <person name="Lu X."/>
        </authorList>
    </citation>
    <scope>NUCLEOTIDE SEQUENCE</scope>
    <source>
        <strain evidence="3">NK1-12</strain>
    </source>
</reference>
<dbReference type="PRINTS" id="PR00364">
    <property type="entry name" value="DISEASERSIST"/>
</dbReference>
<dbReference type="InterPro" id="IPR027417">
    <property type="entry name" value="P-loop_NTPase"/>
</dbReference>
<dbReference type="InterPro" id="IPR002182">
    <property type="entry name" value="NB-ARC"/>
</dbReference>
<feature type="domain" description="NB-ARC" evidence="2">
    <location>
        <begin position="130"/>
        <end position="217"/>
    </location>
</feature>
<accession>A0AA96WJ49</accession>
<protein>
    <submittedName>
        <fullName evidence="3">NACHT domain-containing protein</fullName>
    </submittedName>
</protein>
<dbReference type="RefSeq" id="WP_316432303.1">
    <property type="nucleotide sequence ID" value="NZ_CP053586.1"/>
</dbReference>
<dbReference type="AlphaFoldDB" id="A0AA96WJ49"/>
<dbReference type="Gene3D" id="3.40.50.300">
    <property type="entry name" value="P-loop containing nucleotide triphosphate hydrolases"/>
    <property type="match status" value="1"/>
</dbReference>
<sequence length="530" mass="61105">MARRTRRLSEQGKELIKQAKDRKKQEWQGERDNTALIKESFDEEWRRRAREFHPSGIYITEATFKRFRWYRQAIAEDTFIALCQAIDVNPDEVTDYTDLDIICIGDLPEAPKPFCGRISGLKTLQQWIVAGKRLIILNGRAGIGKTALAYQLMKQIASQFEFLIWISLDAEPLLDDVLNQLICSLSKGKERQGSLTDLMGYFNQYRCFVVIDNWETIVADAPSRRYRSDYENYGDWLKRMYGKHKSCFILIGREQPPDMASIKVKAKDMLQEYQLEGLHYEEDKEILKAEGLMGTEAELKQFIEIYNNPLILKILAETMRGTGNTNVKRYVGEKSVTLFRGDDDSVSGIKDEFRSEFRRLSRLEQDIVYWLALWRIPASWQQIQHSLFSPVGVYELDSALASLIKQRSIVKVRDIDLEDSKEYYLDQLTTQLATASLVEQSCQELSNAVLQQEIRSSAIFVSHAFVPSGHAELEKEQTRRVIARIAACLLRQIPNEVQLQQDLQTLSTQLRADSARYAAQNLERLVATLS</sequence>
<dbReference type="GO" id="GO:0043531">
    <property type="term" value="F:ADP binding"/>
    <property type="evidence" value="ECO:0007669"/>
    <property type="project" value="InterPro"/>
</dbReference>
<organism evidence="3">
    <name type="scientific">Leptolyngbya sp. NK1-12</name>
    <dbReference type="NCBI Taxonomy" id="2547451"/>
    <lineage>
        <taxon>Bacteria</taxon>
        <taxon>Bacillati</taxon>
        <taxon>Cyanobacteriota</taxon>
        <taxon>Cyanophyceae</taxon>
        <taxon>Leptolyngbyales</taxon>
        <taxon>Leptolyngbyaceae</taxon>
        <taxon>Leptolyngbya group</taxon>
        <taxon>Leptolyngbya</taxon>
    </lineage>
</organism>
<evidence type="ECO:0000256" key="1">
    <source>
        <dbReference type="SAM" id="MobiDB-lite"/>
    </source>
</evidence>
<dbReference type="Pfam" id="PF00931">
    <property type="entry name" value="NB-ARC"/>
    <property type="match status" value="1"/>
</dbReference>
<dbReference type="SUPFAM" id="SSF52540">
    <property type="entry name" value="P-loop containing nucleoside triphosphate hydrolases"/>
    <property type="match status" value="1"/>
</dbReference>
<feature type="region of interest" description="Disordered" evidence="1">
    <location>
        <begin position="1"/>
        <end position="28"/>
    </location>
</feature>
<dbReference type="EMBL" id="CP053586">
    <property type="protein sequence ID" value="WNZ26110.1"/>
    <property type="molecule type" value="Genomic_DNA"/>
</dbReference>